<dbReference type="HOGENOM" id="CLU_1495552_0_0_6"/>
<protein>
    <submittedName>
        <fullName evidence="1">Uncharacterized protein</fullName>
    </submittedName>
</protein>
<keyword evidence="2" id="KW-1185">Reference proteome</keyword>
<dbReference type="STRING" id="765911.Thivi_2660"/>
<dbReference type="EMBL" id="CP003154">
    <property type="protein sequence ID" value="AFL74581.1"/>
    <property type="molecule type" value="Genomic_DNA"/>
</dbReference>
<name>I3YC63_THIV6</name>
<reference evidence="1 2" key="1">
    <citation type="submission" date="2012-06" db="EMBL/GenBank/DDBJ databases">
        <title>Complete sequence of Thiocystis violascens DSM 198.</title>
        <authorList>
            <consortium name="US DOE Joint Genome Institute"/>
            <person name="Lucas S."/>
            <person name="Han J."/>
            <person name="Lapidus A."/>
            <person name="Cheng J.-F."/>
            <person name="Goodwin L."/>
            <person name="Pitluck S."/>
            <person name="Peters L."/>
            <person name="Ovchinnikova G."/>
            <person name="Teshima H."/>
            <person name="Detter J.C."/>
            <person name="Han C."/>
            <person name="Tapia R."/>
            <person name="Land M."/>
            <person name="Hauser L."/>
            <person name="Kyrpides N."/>
            <person name="Ivanova N."/>
            <person name="Pagani I."/>
            <person name="Vogl K."/>
            <person name="Liu Z."/>
            <person name="Frigaard N.-U."/>
            <person name="Bryant D."/>
            <person name="Woyke T."/>
        </authorList>
    </citation>
    <scope>NUCLEOTIDE SEQUENCE [LARGE SCALE GENOMIC DNA]</scope>
    <source>
        <strain evidence="2">ATCC 17096 / DSM 198 / 6111</strain>
    </source>
</reference>
<dbReference type="AlphaFoldDB" id="I3YC63"/>
<evidence type="ECO:0000313" key="1">
    <source>
        <dbReference type="EMBL" id="AFL74581.1"/>
    </source>
</evidence>
<organism evidence="1 2">
    <name type="scientific">Thiocystis violascens (strain ATCC 17096 / DSM 198 / 6111)</name>
    <name type="common">Chromatium violascens</name>
    <dbReference type="NCBI Taxonomy" id="765911"/>
    <lineage>
        <taxon>Bacteria</taxon>
        <taxon>Pseudomonadati</taxon>
        <taxon>Pseudomonadota</taxon>
        <taxon>Gammaproteobacteria</taxon>
        <taxon>Chromatiales</taxon>
        <taxon>Chromatiaceae</taxon>
        <taxon>Thiocystis</taxon>
    </lineage>
</organism>
<evidence type="ECO:0000313" key="2">
    <source>
        <dbReference type="Proteomes" id="UP000006062"/>
    </source>
</evidence>
<dbReference type="eggNOG" id="COG4388">
    <property type="taxonomic scope" value="Bacteria"/>
</dbReference>
<proteinExistence type="predicted"/>
<accession>I3YC63</accession>
<sequence length="180" mass="18988">MARLHIFRQGCHVAMSGEAACFSASDLAECARAYDPHRYPAPLVLGHPDSNGPAYGHVVKLDATEGDLFAEVEPSPALRDLVQAGRFKFLSASFWRPHSPGNPAPGSLSLRHVGFLGAHPPAVNGLAPVAFAESLIDFSGCDPIETAARIMAGLDAPALSFADDETETAARRMLGQRIGG</sequence>
<dbReference type="Proteomes" id="UP000006062">
    <property type="component" value="Chromosome"/>
</dbReference>
<dbReference type="KEGG" id="tvi:Thivi_2660"/>
<gene>
    <name evidence="1" type="ordered locus">Thivi_2660</name>
</gene>